<dbReference type="SUPFAM" id="SSF47954">
    <property type="entry name" value="Cyclin-like"/>
    <property type="match status" value="2"/>
</dbReference>
<evidence type="ECO:0000256" key="1">
    <source>
        <dbReference type="ARBA" id="ARBA00023127"/>
    </source>
</evidence>
<dbReference type="PIRSF" id="PIRSF028758">
    <property type="entry name" value="Cyclin, C/H/G types"/>
    <property type="match status" value="1"/>
</dbReference>
<name>A0A177AZR5_9BILA</name>
<feature type="domain" description="Cyclin-like" evidence="3">
    <location>
        <begin position="152"/>
        <end position="234"/>
    </location>
</feature>
<evidence type="ECO:0000313" key="5">
    <source>
        <dbReference type="Proteomes" id="UP000078046"/>
    </source>
</evidence>
<dbReference type="OrthoDB" id="10266018at2759"/>
<dbReference type="InterPro" id="IPR043198">
    <property type="entry name" value="Cyclin/Ssn8"/>
</dbReference>
<keyword evidence="5" id="KW-1185">Reference proteome</keyword>
<evidence type="ECO:0000259" key="3">
    <source>
        <dbReference type="SMART" id="SM00385"/>
    </source>
</evidence>
<gene>
    <name evidence="4" type="ORF">A3Q56_04789</name>
</gene>
<dbReference type="InterPro" id="IPR013763">
    <property type="entry name" value="Cyclin-like_dom"/>
</dbReference>
<dbReference type="CDD" id="cd20513">
    <property type="entry name" value="CYCLIN_CCNC_rpt1"/>
    <property type="match status" value="1"/>
</dbReference>
<feature type="domain" description="Cyclin-like" evidence="3">
    <location>
        <begin position="42"/>
        <end position="139"/>
    </location>
</feature>
<keyword evidence="1 2" id="KW-0195">Cyclin</keyword>
<dbReference type="EMBL" id="LWCA01000650">
    <property type="protein sequence ID" value="OAF67476.1"/>
    <property type="molecule type" value="Genomic_DNA"/>
</dbReference>
<dbReference type="GO" id="GO:0006357">
    <property type="term" value="P:regulation of transcription by RNA polymerase II"/>
    <property type="evidence" value="ECO:0007669"/>
    <property type="project" value="InterPro"/>
</dbReference>
<dbReference type="PANTHER" id="PTHR10026">
    <property type="entry name" value="CYCLIN"/>
    <property type="match status" value="1"/>
</dbReference>
<dbReference type="AlphaFoldDB" id="A0A177AZR5"/>
<accession>A0A177AZR5</accession>
<dbReference type="CDD" id="cd20514">
    <property type="entry name" value="CYCLIN_CCNC_rpt2"/>
    <property type="match status" value="1"/>
</dbReference>
<dbReference type="InterPro" id="IPR006671">
    <property type="entry name" value="Cyclin_N"/>
</dbReference>
<dbReference type="Proteomes" id="UP000078046">
    <property type="component" value="Unassembled WGS sequence"/>
</dbReference>
<evidence type="ECO:0000256" key="2">
    <source>
        <dbReference type="RuleBase" id="RU000383"/>
    </source>
</evidence>
<dbReference type="InterPro" id="IPR036915">
    <property type="entry name" value="Cyclin-like_sf"/>
</dbReference>
<comment type="similarity">
    <text evidence="2">Belongs to the cyclin family.</text>
</comment>
<dbReference type="GO" id="GO:0016538">
    <property type="term" value="F:cyclin-dependent protein serine/threonine kinase regulator activity"/>
    <property type="evidence" value="ECO:0007669"/>
    <property type="project" value="InterPro"/>
</dbReference>
<proteinExistence type="inferred from homology"/>
<evidence type="ECO:0000313" key="4">
    <source>
        <dbReference type="EMBL" id="OAF67476.1"/>
    </source>
</evidence>
<protein>
    <submittedName>
        <fullName evidence="4">RNA polymerase II holoenzyme cyclin-like subunit</fullName>
    </submittedName>
</protein>
<comment type="caution">
    <text evidence="4">The sequence shown here is derived from an EMBL/GenBank/DDBJ whole genome shotgun (WGS) entry which is preliminary data.</text>
</comment>
<dbReference type="Gene3D" id="1.10.472.10">
    <property type="entry name" value="Cyclin-like"/>
    <property type="match status" value="2"/>
</dbReference>
<organism evidence="4 5">
    <name type="scientific">Intoshia linei</name>
    <dbReference type="NCBI Taxonomy" id="1819745"/>
    <lineage>
        <taxon>Eukaryota</taxon>
        <taxon>Metazoa</taxon>
        <taxon>Spiralia</taxon>
        <taxon>Lophotrochozoa</taxon>
        <taxon>Mesozoa</taxon>
        <taxon>Orthonectida</taxon>
        <taxon>Rhopaluridae</taxon>
        <taxon>Intoshia</taxon>
    </lineage>
</organism>
<reference evidence="4 5" key="1">
    <citation type="submission" date="2016-04" db="EMBL/GenBank/DDBJ databases">
        <title>The genome of Intoshia linei affirms orthonectids as highly simplified spiralians.</title>
        <authorList>
            <person name="Mikhailov K.V."/>
            <person name="Slusarev G.S."/>
            <person name="Nikitin M.A."/>
            <person name="Logacheva M.D."/>
            <person name="Penin A."/>
            <person name="Aleoshin V."/>
            <person name="Panchin Y.V."/>
        </authorList>
    </citation>
    <scope>NUCLEOTIDE SEQUENCE [LARGE SCALE GENOMIC DNA]</scope>
    <source>
        <strain evidence="4">Intl2013</strain>
        <tissue evidence="4">Whole animal</tissue>
    </source>
</reference>
<dbReference type="Pfam" id="PF00134">
    <property type="entry name" value="Cyclin_N"/>
    <property type="match status" value="1"/>
</dbReference>
<dbReference type="SMART" id="SM00385">
    <property type="entry name" value="CYCLIN"/>
    <property type="match status" value="2"/>
</dbReference>
<sequence length="259" mass="30409">MKHFGDIICKNWLYDEGDLQIERNQNSTYDTNYDKIIIFYANFIQAIGEYLKIRQQVIATATIYLKRFYIRNSFYTIDPLLLSPTTLFLAVKVEEFGLINYSRMLLACQSVCKTKFPNVLKSFTYRKNDLFSAEFHLLEKMDFSLIVFNPYRNLVLYVGSITTDTSLLQLAWRLINDMLRTDIPLLYPPHLIALSAIHFAAVIQDIKVGDWFAQLNVDITKIVEITRLINKFHEFYQNFNECAEISNLIDKFTDKNPYI</sequence>